<dbReference type="AlphaFoldDB" id="A0A1H3VS51"/>
<evidence type="ECO:0000313" key="2">
    <source>
        <dbReference type="EMBL" id="SDZ77597.1"/>
    </source>
</evidence>
<evidence type="ECO:0000259" key="1">
    <source>
        <dbReference type="Pfam" id="PF12641"/>
    </source>
</evidence>
<reference evidence="2 3" key="1">
    <citation type="submission" date="2016-10" db="EMBL/GenBank/DDBJ databases">
        <authorList>
            <person name="de Groot N.N."/>
        </authorList>
    </citation>
    <scope>NUCLEOTIDE SEQUENCE [LARGE SCALE GENOMIC DNA]</scope>
    <source>
        <strain evidence="2 3">DSM 7343</strain>
    </source>
</reference>
<dbReference type="Gene3D" id="3.40.50.360">
    <property type="match status" value="1"/>
</dbReference>
<gene>
    <name evidence="2" type="ORF">SAMN05660420_00251</name>
</gene>
<dbReference type="EMBL" id="FNQN01000001">
    <property type="protein sequence ID" value="SDZ77597.1"/>
    <property type="molecule type" value="Genomic_DNA"/>
</dbReference>
<dbReference type="PANTHER" id="PTHR38030:SF2">
    <property type="entry name" value="PROTOPORPHYRINOGEN IX DEHYDROGENASE [QUINONE]"/>
    <property type="match status" value="1"/>
</dbReference>
<dbReference type="OrthoDB" id="307208at2"/>
<evidence type="ECO:0000313" key="3">
    <source>
        <dbReference type="Proteomes" id="UP000199409"/>
    </source>
</evidence>
<dbReference type="SUPFAM" id="SSF52218">
    <property type="entry name" value="Flavoproteins"/>
    <property type="match status" value="1"/>
</dbReference>
<dbReference type="GO" id="GO:0010181">
    <property type="term" value="F:FMN binding"/>
    <property type="evidence" value="ECO:0007669"/>
    <property type="project" value="InterPro"/>
</dbReference>
<feature type="domain" description="Flavodoxin-like" evidence="1">
    <location>
        <begin position="5"/>
        <end position="157"/>
    </location>
</feature>
<dbReference type="InterPro" id="IPR008254">
    <property type="entry name" value="Flavodoxin/NO_synth"/>
</dbReference>
<keyword evidence="3" id="KW-1185">Reference proteome</keyword>
<dbReference type="Pfam" id="PF12641">
    <property type="entry name" value="Flavodoxin_3"/>
    <property type="match status" value="1"/>
</dbReference>
<dbReference type="GO" id="GO:0006783">
    <property type="term" value="P:heme biosynthetic process"/>
    <property type="evidence" value="ECO:0007669"/>
    <property type="project" value="TreeGrafter"/>
</dbReference>
<dbReference type="STRING" id="37625.SAMN05660420_00251"/>
<dbReference type="InterPro" id="IPR029039">
    <property type="entry name" value="Flavoprotein-like_sf"/>
</dbReference>
<proteinExistence type="predicted"/>
<accession>A0A1H3VS51</accession>
<sequence length="170" mass="18924">MKVSIIVSSKTGNTRKIAEAIYKELPDAELYNVENAPEPTEYDLIFMGFWVDKGTADAKAKEYMQTIKSTHIALFGTLGADPDSQHAQDSLKKAAMLVPDCQIIDHFLCQGAIDPALIKWMCELPDNHPHAPNAERRKRWQDASTHPDMSDCHNASNWAVATLEKANSTL</sequence>
<dbReference type="InterPro" id="IPR052200">
    <property type="entry name" value="Protoporphyrinogen_IX_DH"/>
</dbReference>
<dbReference type="Proteomes" id="UP000199409">
    <property type="component" value="Unassembled WGS sequence"/>
</dbReference>
<dbReference type="PANTHER" id="PTHR38030">
    <property type="entry name" value="PROTOPORPHYRINOGEN IX DEHYDROGENASE [MENAQUINONE]"/>
    <property type="match status" value="1"/>
</dbReference>
<dbReference type="GO" id="GO:0070819">
    <property type="term" value="F:menaquinone-dependent protoporphyrinogen oxidase activity"/>
    <property type="evidence" value="ECO:0007669"/>
    <property type="project" value="TreeGrafter"/>
</dbReference>
<organism evidence="2 3">
    <name type="scientific">Desulfuromusa kysingii</name>
    <dbReference type="NCBI Taxonomy" id="37625"/>
    <lineage>
        <taxon>Bacteria</taxon>
        <taxon>Pseudomonadati</taxon>
        <taxon>Thermodesulfobacteriota</taxon>
        <taxon>Desulfuromonadia</taxon>
        <taxon>Desulfuromonadales</taxon>
        <taxon>Geopsychrobacteraceae</taxon>
        <taxon>Desulfuromusa</taxon>
    </lineage>
</organism>
<protein>
    <submittedName>
        <fullName evidence="2">Flavodoxin</fullName>
    </submittedName>
</protein>
<dbReference type="RefSeq" id="WP_092344117.1">
    <property type="nucleotide sequence ID" value="NZ_FNQN01000001.1"/>
</dbReference>
<name>A0A1H3VS51_9BACT</name>